<dbReference type="STRING" id="2342.SOPEG_1395"/>
<dbReference type="Proteomes" id="UP000019025">
    <property type="component" value="Chromosome"/>
</dbReference>
<dbReference type="InterPro" id="IPR025612">
    <property type="entry name" value="YqjK"/>
</dbReference>
<gene>
    <name evidence="1" type="primary">yqjK2</name>
    <name evidence="1" type="ORF">SOPEG_1395</name>
</gene>
<protein>
    <submittedName>
        <fullName evidence="1">YqjK2</fullName>
    </submittedName>
</protein>
<sequence length="95" mass="11296">MSEPKPKHAKKLLLLHQIQQQRRALGVQSRRWQLVTAPWDRRWMRLLSFRRYLIAGTSLLALYNVRHPSRLMRWAKRGIGILGAVKMVRKALETR</sequence>
<proteinExistence type="predicted"/>
<reference evidence="1 2" key="1">
    <citation type="journal article" date="2014" name="Genome Biol. Evol.">
        <title>Genome degeneration and adaptation in a nascent stage of symbiosis.</title>
        <authorList>
            <person name="Oakeson K.F."/>
            <person name="Gil R."/>
            <person name="Clayton A.L."/>
            <person name="Dunn D.M."/>
            <person name="von Niederhausern A.C."/>
            <person name="Hamil C."/>
            <person name="Aoyagi A."/>
            <person name="Duval B."/>
            <person name="Baca A."/>
            <person name="Silva F.J."/>
            <person name="Vallier A."/>
            <person name="Jackson D.G."/>
            <person name="Latorre A."/>
            <person name="Weiss R.B."/>
            <person name="Heddi A."/>
            <person name="Moya A."/>
            <person name="Dale C."/>
        </authorList>
    </citation>
    <scope>NUCLEOTIDE SEQUENCE [LARGE SCALE GENOMIC DNA]</scope>
    <source>
        <strain evidence="2">none</strain>
    </source>
</reference>
<accession>W0HIQ9</accession>
<dbReference type="AlphaFoldDB" id="W0HIQ9"/>
<name>W0HIQ9_9GAMM</name>
<dbReference type="eggNOG" id="ENOG5032ZVT">
    <property type="taxonomic scope" value="Bacteria"/>
</dbReference>
<dbReference type="Pfam" id="PF13997">
    <property type="entry name" value="YqjK"/>
    <property type="match status" value="1"/>
</dbReference>
<dbReference type="KEGG" id="pes:SOPEG_1395"/>
<dbReference type="RefSeq" id="WP_025244869.1">
    <property type="nucleotide sequence ID" value="NZ_CP006568.1"/>
</dbReference>
<organism evidence="1 2">
    <name type="scientific">Candidatus Sodalis pierantonii str. SOPE</name>
    <dbReference type="NCBI Taxonomy" id="2342"/>
    <lineage>
        <taxon>Bacteria</taxon>
        <taxon>Pseudomonadati</taxon>
        <taxon>Pseudomonadota</taxon>
        <taxon>Gammaproteobacteria</taxon>
        <taxon>Enterobacterales</taxon>
        <taxon>Bruguierivoracaceae</taxon>
        <taxon>Sodalis</taxon>
    </lineage>
</organism>
<dbReference type="PATRIC" id="fig|2342.5.peg.1468"/>
<keyword evidence="2" id="KW-1185">Reference proteome</keyword>
<dbReference type="EMBL" id="CP006568">
    <property type="protein sequence ID" value="AHF73634.1"/>
    <property type="molecule type" value="Genomic_DNA"/>
</dbReference>
<dbReference type="HOGENOM" id="CLU_170945_0_0_6"/>
<evidence type="ECO:0000313" key="2">
    <source>
        <dbReference type="Proteomes" id="UP000019025"/>
    </source>
</evidence>
<evidence type="ECO:0000313" key="1">
    <source>
        <dbReference type="EMBL" id="AHF73634.1"/>
    </source>
</evidence>